<feature type="region of interest" description="Disordered" evidence="1">
    <location>
        <begin position="509"/>
        <end position="531"/>
    </location>
</feature>
<feature type="region of interest" description="Disordered" evidence="1">
    <location>
        <begin position="275"/>
        <end position="316"/>
    </location>
</feature>
<evidence type="ECO:0000313" key="2">
    <source>
        <dbReference type="EMBL" id="KAF1919349.1"/>
    </source>
</evidence>
<feature type="compositionally biased region" description="Polar residues" evidence="1">
    <location>
        <begin position="300"/>
        <end position="316"/>
    </location>
</feature>
<dbReference type="AlphaFoldDB" id="A0A6A5QVF8"/>
<reference evidence="2" key="1">
    <citation type="journal article" date="2020" name="Stud. Mycol.">
        <title>101 Dothideomycetes genomes: a test case for predicting lifestyles and emergence of pathogens.</title>
        <authorList>
            <person name="Haridas S."/>
            <person name="Albert R."/>
            <person name="Binder M."/>
            <person name="Bloem J."/>
            <person name="Labutti K."/>
            <person name="Salamov A."/>
            <person name="Andreopoulos B."/>
            <person name="Baker S."/>
            <person name="Barry K."/>
            <person name="Bills G."/>
            <person name="Bluhm B."/>
            <person name="Cannon C."/>
            <person name="Castanera R."/>
            <person name="Culley D."/>
            <person name="Daum C."/>
            <person name="Ezra D."/>
            <person name="Gonzalez J."/>
            <person name="Henrissat B."/>
            <person name="Kuo A."/>
            <person name="Liang C."/>
            <person name="Lipzen A."/>
            <person name="Lutzoni F."/>
            <person name="Magnuson J."/>
            <person name="Mondo S."/>
            <person name="Nolan M."/>
            <person name="Ohm R."/>
            <person name="Pangilinan J."/>
            <person name="Park H.-J."/>
            <person name="Ramirez L."/>
            <person name="Alfaro M."/>
            <person name="Sun H."/>
            <person name="Tritt A."/>
            <person name="Yoshinaga Y."/>
            <person name="Zwiers L.-H."/>
            <person name="Turgeon B."/>
            <person name="Goodwin S."/>
            <person name="Spatafora J."/>
            <person name="Crous P."/>
            <person name="Grigoriev I."/>
        </authorList>
    </citation>
    <scope>NUCLEOTIDE SEQUENCE</scope>
    <source>
        <strain evidence="2">HMLAC05119</strain>
    </source>
</reference>
<dbReference type="EMBL" id="ML979133">
    <property type="protein sequence ID" value="KAF1919349.1"/>
    <property type="molecule type" value="Genomic_DNA"/>
</dbReference>
<organism evidence="2 3">
    <name type="scientific">Ampelomyces quisqualis</name>
    <name type="common">Powdery mildew agent</name>
    <dbReference type="NCBI Taxonomy" id="50730"/>
    <lineage>
        <taxon>Eukaryota</taxon>
        <taxon>Fungi</taxon>
        <taxon>Dikarya</taxon>
        <taxon>Ascomycota</taxon>
        <taxon>Pezizomycotina</taxon>
        <taxon>Dothideomycetes</taxon>
        <taxon>Pleosporomycetidae</taxon>
        <taxon>Pleosporales</taxon>
        <taxon>Pleosporineae</taxon>
        <taxon>Phaeosphaeriaceae</taxon>
        <taxon>Ampelomyces</taxon>
    </lineage>
</organism>
<feature type="compositionally biased region" description="Low complexity" evidence="1">
    <location>
        <begin position="247"/>
        <end position="257"/>
    </location>
</feature>
<proteinExistence type="predicted"/>
<name>A0A6A5QVF8_AMPQU</name>
<feature type="region of interest" description="Disordered" evidence="1">
    <location>
        <begin position="224"/>
        <end position="257"/>
    </location>
</feature>
<keyword evidence="3" id="KW-1185">Reference proteome</keyword>
<gene>
    <name evidence="2" type="ORF">BDU57DRAFT_138669</name>
</gene>
<evidence type="ECO:0000313" key="3">
    <source>
        <dbReference type="Proteomes" id="UP000800096"/>
    </source>
</evidence>
<dbReference type="OrthoDB" id="3946545at2759"/>
<dbReference type="Proteomes" id="UP000800096">
    <property type="component" value="Unassembled WGS sequence"/>
</dbReference>
<evidence type="ECO:0000256" key="1">
    <source>
        <dbReference type="SAM" id="MobiDB-lite"/>
    </source>
</evidence>
<accession>A0A6A5QVF8</accession>
<sequence length="558" mass="62511">MLPVPRHLDHDYSARSSMYHRLRHSSSSVPNSPCLLEPFDRNEICFASRVANDGFSGEQEHHYTLSKVEAEIMSEVADWLQSYYMDAFWTPRGMQPRKLPPTAIQILLQAQNSQDPTRETSIGAKTFDLLLQTIALQLLASCYTHLPATSASHLPLFQQRTRPQSVTALRLHTHYQFEPAAGHHARASSETDCWPGLYPGPMREDRLAEAVSLQRTQRRESAFVPRFAANGWTDGPSGSESHHSRETSYPSTVSTSSSETEAGFFSRLICQASTPKNAKRKHNTLFTNLASRKRKKIGPLSTQSTRAKSRSNPAKHFQNLTSQAVQRIPSTFRLRRTQSAPRTAQDPVTVEYPYHRHRHSSNPSIGSPLEYPFEIPEIRRISATPAASQMENSVAQSVRLCGRGDLIAAESDMDDSQMNPFLHSNNKRHKLSLPAQILENVSPFAAVPVTTSTSRQPKDYFASVQAATHVYDDKDQDVDAEDVLKEEREGAGPSIEQSPILQQIFAKMDASDDEYSSGSDSDMERGRKRKSIMIDASEVDRCIAGRFRCRQTDSPIAE</sequence>
<protein>
    <submittedName>
        <fullName evidence="2">Uncharacterized protein</fullName>
    </submittedName>
</protein>